<dbReference type="AlphaFoldDB" id="A0A143QGL7"/>
<evidence type="ECO:0000256" key="1">
    <source>
        <dbReference type="SAM" id="MobiDB-lite"/>
    </source>
</evidence>
<proteinExistence type="predicted"/>
<dbReference type="RefSeq" id="WP_141214825.1">
    <property type="nucleotide sequence ID" value="NZ_CP015220.1"/>
</dbReference>
<reference evidence="3 4" key="1">
    <citation type="journal article" date="2016" name="Genome Announc.">
        <title>Complete Genome and Plasmid Sequences for Rhodococcus fascians D188 and Draft Sequences for Rhodococcus Isolates PBTS 1 and PBTS 2.</title>
        <authorList>
            <person name="Stamler R.A."/>
            <person name="Vereecke D."/>
            <person name="Zhang Y."/>
            <person name="Schilkey F."/>
            <person name="Devitt N."/>
            <person name="Randall J.J."/>
        </authorList>
    </citation>
    <scope>NUCLEOTIDE SEQUENCE [LARGE SCALE GENOMIC DNA]</scope>
    <source>
        <strain evidence="3 4">PBTS2</strain>
    </source>
</reference>
<protein>
    <submittedName>
        <fullName evidence="3">Uncharacterized protein</fullName>
    </submittedName>
</protein>
<gene>
    <name evidence="3" type="ORF">A3Q41_00751</name>
</gene>
<keyword evidence="2" id="KW-0472">Membrane</keyword>
<reference evidence="4" key="2">
    <citation type="submission" date="2016-04" db="EMBL/GenBank/DDBJ databases">
        <title>Complete Genome and Plasmid Sequences for Rhodococcus fascians D188 and Draft Sequences for Rhodococcus spp. Isolates PBTS 1 and PBTS 2.</title>
        <authorList>
            <person name="Stamer R."/>
            <person name="Vereecke D."/>
            <person name="Zhang Y."/>
            <person name="Schilkey F."/>
            <person name="Devitt N."/>
            <person name="Randall J."/>
        </authorList>
    </citation>
    <scope>NUCLEOTIDE SEQUENCE [LARGE SCALE GENOMIC DNA]</scope>
    <source>
        <strain evidence="4">PBTS2</strain>
    </source>
</reference>
<organism evidence="3 4">
    <name type="scientific">Rhodococcoides fascians</name>
    <name type="common">Rhodococcus fascians</name>
    <dbReference type="NCBI Taxonomy" id="1828"/>
    <lineage>
        <taxon>Bacteria</taxon>
        <taxon>Bacillati</taxon>
        <taxon>Actinomycetota</taxon>
        <taxon>Actinomycetes</taxon>
        <taxon>Mycobacteriales</taxon>
        <taxon>Nocardiaceae</taxon>
        <taxon>Rhodococcoides</taxon>
    </lineage>
</organism>
<dbReference type="OrthoDB" id="4507762at2"/>
<feature type="transmembrane region" description="Helical" evidence="2">
    <location>
        <begin position="12"/>
        <end position="30"/>
    </location>
</feature>
<dbReference type="PATRIC" id="fig|1653479.3.peg.769"/>
<name>A0A143QGL7_RHOFA</name>
<keyword evidence="2" id="KW-1133">Transmembrane helix</keyword>
<accession>A0A143QGL7</accession>
<evidence type="ECO:0000313" key="3">
    <source>
        <dbReference type="EMBL" id="AMY22069.1"/>
    </source>
</evidence>
<dbReference type="KEGG" id="rhs:A3Q41_00751"/>
<feature type="region of interest" description="Disordered" evidence="1">
    <location>
        <begin position="243"/>
        <end position="263"/>
    </location>
</feature>
<evidence type="ECO:0000256" key="2">
    <source>
        <dbReference type="SAM" id="Phobius"/>
    </source>
</evidence>
<keyword evidence="4" id="KW-1185">Reference proteome</keyword>
<sequence>MRLDIRRSGVWIDAVVVAAIVTAGCVAAGITHDSQPEVEDIPGCDVVVPDGETFSFLTGSYPGTYDNPDYPWLTAEKASAMSESLVRSLPADVEVQFASPSNSLVFQPIQIYSKNAELSGGMTVEDISGDSTASGVVDRAGVAAPLRVSAEAWDDAIPPCTEGSVDERTTLPDGTVVDVLDAVSEYDGVSTHRRTATAYFPDTTVHARTSNEGAEAELPLEADELRDIVSNPELRVSARVPEGTKPARADCGSPREFPVPPLPRDVVERIGSALQTQWETTFPNTSTDVAVGDLMPGRSGSGSACNAVVLTTSRGTAQLNVEISLEDNKDWPDDPDAVRSVIPDGTVVTRRSDLRTIGTEPPEWLSVLRPSNTVVQLRFDDTIAVDSLVELATAPGLDL</sequence>
<dbReference type="PROSITE" id="PS51257">
    <property type="entry name" value="PROKAR_LIPOPROTEIN"/>
    <property type="match status" value="1"/>
</dbReference>
<keyword evidence="2" id="KW-0812">Transmembrane</keyword>
<dbReference type="Proteomes" id="UP000076038">
    <property type="component" value="Chromosome"/>
</dbReference>
<evidence type="ECO:0000313" key="4">
    <source>
        <dbReference type="Proteomes" id="UP000076038"/>
    </source>
</evidence>
<dbReference type="EMBL" id="CP015220">
    <property type="protein sequence ID" value="AMY22069.1"/>
    <property type="molecule type" value="Genomic_DNA"/>
</dbReference>